<proteinExistence type="predicted"/>
<dbReference type="EMBL" id="LR796502">
    <property type="protein sequence ID" value="CAB4148490.1"/>
    <property type="molecule type" value="Genomic_DNA"/>
</dbReference>
<sequence>MAINYTSTDIRGKAVEPILEEVLFANKTVADNYVTFNTDIKAGTIFTEAGVDVTAQLYTGNQLSSSGSMTITDRIITPTKLEYKQTFLQESLRAGRFGRSMNPGAFNIESSEFASTVLAQYAPNVSQDAENLFWGGMTAATQTAIAGLTSGAGQGNITAATKTAVAALTPGLIDGVFAKVLYDNAALGGYIKVTGQSSITSSNIAAQMALIYAAIPAENLADTVSPTAIYCPRAWRQLARIANNSVGAAQQINFEFDSMASDARCFYNGVELLFVPTPNNLMAYAQRKAAVSWNTDLLDDINRFEIGKVYNDADIQFVRTIYTLNANVGQASKGVLYGG</sequence>
<organism evidence="1">
    <name type="scientific">uncultured Caudovirales phage</name>
    <dbReference type="NCBI Taxonomy" id="2100421"/>
    <lineage>
        <taxon>Viruses</taxon>
        <taxon>Duplodnaviria</taxon>
        <taxon>Heunggongvirae</taxon>
        <taxon>Uroviricota</taxon>
        <taxon>Caudoviricetes</taxon>
        <taxon>Peduoviridae</taxon>
        <taxon>Maltschvirus</taxon>
        <taxon>Maltschvirus maltsch</taxon>
    </lineage>
</organism>
<accession>A0A6J5MU71</accession>
<gene>
    <name evidence="1" type="ORF">UFOVP523_6</name>
</gene>
<reference evidence="1" key="1">
    <citation type="submission" date="2020-04" db="EMBL/GenBank/DDBJ databases">
        <authorList>
            <person name="Chiriac C."/>
            <person name="Salcher M."/>
            <person name="Ghai R."/>
            <person name="Kavagutti S V."/>
        </authorList>
    </citation>
    <scope>NUCLEOTIDE SEQUENCE</scope>
</reference>
<protein>
    <submittedName>
        <fullName evidence="1">Uncharacterized protein</fullName>
    </submittedName>
</protein>
<evidence type="ECO:0000313" key="1">
    <source>
        <dbReference type="EMBL" id="CAB4148490.1"/>
    </source>
</evidence>
<name>A0A6J5MU71_9CAUD</name>